<evidence type="ECO:0000313" key="3">
    <source>
        <dbReference type="Proteomes" id="UP001642360"/>
    </source>
</evidence>
<organism evidence="2 3">
    <name type="scientific">Ilex paraguariensis</name>
    <name type="common">yerba mate</name>
    <dbReference type="NCBI Taxonomy" id="185542"/>
    <lineage>
        <taxon>Eukaryota</taxon>
        <taxon>Viridiplantae</taxon>
        <taxon>Streptophyta</taxon>
        <taxon>Embryophyta</taxon>
        <taxon>Tracheophyta</taxon>
        <taxon>Spermatophyta</taxon>
        <taxon>Magnoliopsida</taxon>
        <taxon>eudicotyledons</taxon>
        <taxon>Gunneridae</taxon>
        <taxon>Pentapetalae</taxon>
        <taxon>asterids</taxon>
        <taxon>campanulids</taxon>
        <taxon>Aquifoliales</taxon>
        <taxon>Aquifoliaceae</taxon>
        <taxon>Ilex</taxon>
    </lineage>
</organism>
<keyword evidence="3" id="KW-1185">Reference proteome</keyword>
<reference evidence="2 3" key="1">
    <citation type="submission" date="2024-02" db="EMBL/GenBank/DDBJ databases">
        <authorList>
            <person name="Vignale AGUSTIN F."/>
            <person name="Sosa J E."/>
            <person name="Modenutti C."/>
        </authorList>
    </citation>
    <scope>NUCLEOTIDE SEQUENCE [LARGE SCALE GENOMIC DNA]</scope>
</reference>
<dbReference type="PANTHER" id="PTHR31718">
    <property type="entry name" value="PLAT DOMAIN-CONTAINING PROTEIN"/>
    <property type="match status" value="1"/>
</dbReference>
<name>A0ABC8SNH7_9AQUA</name>
<dbReference type="AlphaFoldDB" id="A0ABC8SNH7"/>
<dbReference type="PANTHER" id="PTHR31718:SF31">
    <property type="entry name" value="OS01G0172800 PROTEIN"/>
    <property type="match status" value="1"/>
</dbReference>
<evidence type="ECO:0000256" key="1">
    <source>
        <dbReference type="SAM" id="SignalP"/>
    </source>
</evidence>
<dbReference type="InterPro" id="IPR010417">
    <property type="entry name" value="Embryo-specific_ATS3"/>
</dbReference>
<feature type="chain" id="PRO_5044771046" evidence="1">
    <location>
        <begin position="21"/>
        <end position="87"/>
    </location>
</feature>
<accession>A0ABC8SNH7</accession>
<gene>
    <name evidence="2" type="ORF">ILEXP_LOCUS27083</name>
</gene>
<dbReference type="Proteomes" id="UP001642360">
    <property type="component" value="Unassembled WGS sequence"/>
</dbReference>
<protein>
    <submittedName>
        <fullName evidence="2">Uncharacterized protein</fullName>
    </submittedName>
</protein>
<feature type="signal peptide" evidence="1">
    <location>
        <begin position="1"/>
        <end position="20"/>
    </location>
</feature>
<proteinExistence type="predicted"/>
<evidence type="ECO:0000313" key="2">
    <source>
        <dbReference type="EMBL" id="CAK9158440.1"/>
    </source>
</evidence>
<sequence>MIRAVYFLLLLAFTLTSSQASSIIPRPQPRSSFKVNTTQNLGSCSYTVIITTSCSSPKYTYDHISLDFGDAYGYEVLFTNSQILYSP</sequence>
<keyword evidence="1" id="KW-0732">Signal</keyword>
<comment type="caution">
    <text evidence="2">The sequence shown here is derived from an EMBL/GenBank/DDBJ whole genome shotgun (WGS) entry which is preliminary data.</text>
</comment>
<dbReference type="Pfam" id="PF06232">
    <property type="entry name" value="ATS3"/>
    <property type="match status" value="1"/>
</dbReference>
<dbReference type="EMBL" id="CAUOFW020003170">
    <property type="protein sequence ID" value="CAK9158440.1"/>
    <property type="molecule type" value="Genomic_DNA"/>
</dbReference>